<comment type="caution">
    <text evidence="7">The sequence shown here is derived from an EMBL/GenBank/DDBJ whole genome shotgun (WGS) entry which is preliminary data.</text>
</comment>
<evidence type="ECO:0000256" key="2">
    <source>
        <dbReference type="ARBA" id="ARBA00023136"/>
    </source>
</evidence>
<sequence>MKKIYTIFLLLAVSTSLVTAQNSKTKKADKYYANLAYTDAAKAYQKLLKKGDGDLYVFERLANSYFFINDTKKAETYYKRVVKSKNANPEAVYNYAQSLKANGKFSDYNTYMKQFASMKPNDTRAKDFMKNPNYVPQIIENMARYTATNMEQVNSEFADFGGIIHGKDFYFSSGRNTTRKKYQWNEEPFLDLYKATDVGGTIKDPKLVDGDVNTKYHESNAVISADGKRMYFDRNDYFEGDYDKSEDGVNQINLYYAEKIAGKGWSGVKSAPFNSDEYSVGHPALSPDGKTLYFVSDMPGGKGLSDIYKTSINADGSLGTPQRLEDNINTEGKELFPYVDSSGTLYFSSDGHLGIGGLDVFIAEAQGSNFGTVNNLGSGVNTSADDFAYKYDPITETGYVSSNREGGKGSDDIYMVRAVEIPCVVTIDVMVMNEYTKAPIAGARVDLYDTMDNKLSAKTSGPDGKVSFETSCDQEHEVQAVMNDFESNATSVSSANDETISATVMLRPIEDIIVEDKIVLNPILFDLDKSNIKPQAAFELDKIVSIMTKYPNMEIDIASHTDFRGKDAYNLSLSERRAQSTRQYIISKGINAKRLTAKGYGETRPRVSCGEKCTEEEHQLNRRSEFTITKR</sequence>
<accession>A0A5J4FXA2</accession>
<dbReference type="SUPFAM" id="SSF103088">
    <property type="entry name" value="OmpA-like"/>
    <property type="match status" value="1"/>
</dbReference>
<dbReference type="PANTHER" id="PTHR30329">
    <property type="entry name" value="STATOR ELEMENT OF FLAGELLAR MOTOR COMPLEX"/>
    <property type="match status" value="1"/>
</dbReference>
<evidence type="ECO:0000256" key="1">
    <source>
        <dbReference type="ARBA" id="ARBA00004442"/>
    </source>
</evidence>
<protein>
    <submittedName>
        <fullName evidence="7">Cell envelope biogenesis protein OmpA</fullName>
    </submittedName>
</protein>
<dbReference type="Proteomes" id="UP000326994">
    <property type="component" value="Unassembled WGS sequence"/>
</dbReference>
<feature type="domain" description="OmpA-like" evidence="6">
    <location>
        <begin position="512"/>
        <end position="631"/>
    </location>
</feature>
<dbReference type="SUPFAM" id="SSF48452">
    <property type="entry name" value="TPR-like"/>
    <property type="match status" value="1"/>
</dbReference>
<keyword evidence="5" id="KW-0732">Signal</keyword>
<comment type="subcellular location">
    <subcellularLocation>
        <location evidence="1">Cell outer membrane</location>
    </subcellularLocation>
</comment>
<evidence type="ECO:0000259" key="6">
    <source>
        <dbReference type="PROSITE" id="PS51123"/>
    </source>
</evidence>
<dbReference type="InterPro" id="IPR036737">
    <property type="entry name" value="OmpA-like_sf"/>
</dbReference>
<dbReference type="Gene3D" id="1.25.40.10">
    <property type="entry name" value="Tetratricopeptide repeat domain"/>
    <property type="match status" value="1"/>
</dbReference>
<dbReference type="InterPro" id="IPR006665">
    <property type="entry name" value="OmpA-like"/>
</dbReference>
<dbReference type="OrthoDB" id="9809364at2"/>
<gene>
    <name evidence="7" type="ORF">ULMS_02170</name>
</gene>
<keyword evidence="3" id="KW-0998">Cell outer membrane</keyword>
<dbReference type="Pfam" id="PF00691">
    <property type="entry name" value="OmpA"/>
    <property type="match status" value="1"/>
</dbReference>
<feature type="chain" id="PRO_5023937254" evidence="5">
    <location>
        <begin position="21"/>
        <end position="631"/>
    </location>
</feature>
<feature type="signal peptide" evidence="5">
    <location>
        <begin position="1"/>
        <end position="20"/>
    </location>
</feature>
<evidence type="ECO:0000313" key="8">
    <source>
        <dbReference type="Proteomes" id="UP000326994"/>
    </source>
</evidence>
<dbReference type="CDD" id="cd07185">
    <property type="entry name" value="OmpA_C-like"/>
    <property type="match status" value="1"/>
</dbReference>
<dbReference type="InterPro" id="IPR011990">
    <property type="entry name" value="TPR-like_helical_dom_sf"/>
</dbReference>
<dbReference type="InterPro" id="IPR050330">
    <property type="entry name" value="Bact_OuterMem_StrucFunc"/>
</dbReference>
<dbReference type="Gene3D" id="2.120.10.30">
    <property type="entry name" value="TolB, C-terminal domain"/>
    <property type="match status" value="1"/>
</dbReference>
<dbReference type="InterPro" id="IPR006664">
    <property type="entry name" value="OMP_bac"/>
</dbReference>
<dbReference type="Gene3D" id="3.30.1330.60">
    <property type="entry name" value="OmpA-like domain"/>
    <property type="match status" value="1"/>
</dbReference>
<evidence type="ECO:0000313" key="7">
    <source>
        <dbReference type="EMBL" id="GEQ84709.1"/>
    </source>
</evidence>
<keyword evidence="2 4" id="KW-0472">Membrane</keyword>
<dbReference type="EMBL" id="BKCF01000001">
    <property type="protein sequence ID" value="GEQ84709.1"/>
    <property type="molecule type" value="Genomic_DNA"/>
</dbReference>
<dbReference type="SUPFAM" id="SSF82171">
    <property type="entry name" value="DPP6 N-terminal domain-like"/>
    <property type="match status" value="1"/>
</dbReference>
<keyword evidence="8" id="KW-1185">Reference proteome</keyword>
<evidence type="ECO:0000256" key="5">
    <source>
        <dbReference type="SAM" id="SignalP"/>
    </source>
</evidence>
<dbReference type="InterPro" id="IPR011042">
    <property type="entry name" value="6-blade_b-propeller_TolB-like"/>
</dbReference>
<evidence type="ECO:0000256" key="4">
    <source>
        <dbReference type="PROSITE-ProRule" id="PRU00473"/>
    </source>
</evidence>
<dbReference type="InterPro" id="IPR011659">
    <property type="entry name" value="WD40"/>
</dbReference>
<dbReference type="AlphaFoldDB" id="A0A5J4FXA2"/>
<evidence type="ECO:0000256" key="3">
    <source>
        <dbReference type="ARBA" id="ARBA00023237"/>
    </source>
</evidence>
<dbReference type="RefSeq" id="WP_151892654.1">
    <property type="nucleotide sequence ID" value="NZ_BKCF01000001.1"/>
</dbReference>
<dbReference type="Pfam" id="PF07676">
    <property type="entry name" value="PD40"/>
    <property type="match status" value="3"/>
</dbReference>
<proteinExistence type="predicted"/>
<name>A0A5J4FXA2_9FLAO</name>
<dbReference type="GO" id="GO:0009279">
    <property type="term" value="C:cell outer membrane"/>
    <property type="evidence" value="ECO:0007669"/>
    <property type="project" value="UniProtKB-SubCell"/>
</dbReference>
<dbReference type="PROSITE" id="PS51123">
    <property type="entry name" value="OMPA_2"/>
    <property type="match status" value="1"/>
</dbReference>
<dbReference type="PRINTS" id="PR01021">
    <property type="entry name" value="OMPADOMAIN"/>
</dbReference>
<reference evidence="7 8" key="1">
    <citation type="submission" date="2019-08" db="EMBL/GenBank/DDBJ databases">
        <title>Ulvibacter marinistellae sp. nov., isolated from a starfish, Patiria pectinifera.</title>
        <authorList>
            <person name="Kawano K."/>
            <person name="Ushijima N."/>
            <person name="Kihara M."/>
            <person name="Itoh H."/>
        </authorList>
    </citation>
    <scope>NUCLEOTIDE SEQUENCE [LARGE SCALE GENOMIC DNA]</scope>
    <source>
        <strain evidence="7 8">KK4</strain>
    </source>
</reference>
<organism evidence="7 8">
    <name type="scientific">Patiriisocius marinistellae</name>
    <dbReference type="NCBI Taxonomy" id="2494560"/>
    <lineage>
        <taxon>Bacteria</taxon>
        <taxon>Pseudomonadati</taxon>
        <taxon>Bacteroidota</taxon>
        <taxon>Flavobacteriia</taxon>
        <taxon>Flavobacteriales</taxon>
        <taxon>Flavobacteriaceae</taxon>
        <taxon>Patiriisocius</taxon>
    </lineage>
</organism>
<dbReference type="PANTHER" id="PTHR30329:SF21">
    <property type="entry name" value="LIPOPROTEIN YIAD-RELATED"/>
    <property type="match status" value="1"/>
</dbReference>